<name>A0AAV4NBV9_9ARAC</name>
<gene>
    <name evidence="1" type="ORF">CDAR_233481</name>
</gene>
<keyword evidence="2" id="KW-1185">Reference proteome</keyword>
<evidence type="ECO:0000313" key="2">
    <source>
        <dbReference type="Proteomes" id="UP001054837"/>
    </source>
</evidence>
<organism evidence="1 2">
    <name type="scientific">Caerostris darwini</name>
    <dbReference type="NCBI Taxonomy" id="1538125"/>
    <lineage>
        <taxon>Eukaryota</taxon>
        <taxon>Metazoa</taxon>
        <taxon>Ecdysozoa</taxon>
        <taxon>Arthropoda</taxon>
        <taxon>Chelicerata</taxon>
        <taxon>Arachnida</taxon>
        <taxon>Araneae</taxon>
        <taxon>Araneomorphae</taxon>
        <taxon>Entelegynae</taxon>
        <taxon>Araneoidea</taxon>
        <taxon>Araneidae</taxon>
        <taxon>Caerostris</taxon>
    </lineage>
</organism>
<dbReference type="AlphaFoldDB" id="A0AAV4NBV9"/>
<reference evidence="1 2" key="1">
    <citation type="submission" date="2021-06" db="EMBL/GenBank/DDBJ databases">
        <title>Caerostris darwini draft genome.</title>
        <authorList>
            <person name="Kono N."/>
            <person name="Arakawa K."/>
        </authorList>
    </citation>
    <scope>NUCLEOTIDE SEQUENCE [LARGE SCALE GENOMIC DNA]</scope>
</reference>
<proteinExistence type="predicted"/>
<comment type="caution">
    <text evidence="1">The sequence shown here is derived from an EMBL/GenBank/DDBJ whole genome shotgun (WGS) entry which is preliminary data.</text>
</comment>
<accession>A0AAV4NBV9</accession>
<protein>
    <submittedName>
        <fullName evidence="1">Uncharacterized protein</fullName>
    </submittedName>
</protein>
<sequence>MAMNKTKDGRKRGTMIKMKGVCQSRFDVEANESAKGKTGYRIIFAFFRDRGARLLQLFRRPRPPVFLFFFFHFSWDRCFFRIIRRLVMRGKHVCHS</sequence>
<evidence type="ECO:0000313" key="1">
    <source>
        <dbReference type="EMBL" id="GIX82297.1"/>
    </source>
</evidence>
<dbReference type="Proteomes" id="UP001054837">
    <property type="component" value="Unassembled WGS sequence"/>
</dbReference>
<dbReference type="EMBL" id="BPLQ01001502">
    <property type="protein sequence ID" value="GIX82297.1"/>
    <property type="molecule type" value="Genomic_DNA"/>
</dbReference>